<keyword evidence="4" id="KW-1185">Reference proteome</keyword>
<dbReference type="AlphaFoldDB" id="A0A285CSK8"/>
<feature type="coiled-coil region" evidence="1">
    <location>
        <begin position="59"/>
        <end position="95"/>
    </location>
</feature>
<dbReference type="Proteomes" id="UP000219546">
    <property type="component" value="Unassembled WGS sequence"/>
</dbReference>
<protein>
    <submittedName>
        <fullName evidence="3">Uncharacterized protein DUF1992</fullName>
    </submittedName>
</protein>
<dbReference type="PANTHER" id="PTHR39158">
    <property type="entry name" value="OS08G0560600 PROTEIN"/>
    <property type="match status" value="1"/>
</dbReference>
<dbReference type="Pfam" id="PF09350">
    <property type="entry name" value="DJC28_CD"/>
    <property type="match status" value="1"/>
</dbReference>
<proteinExistence type="predicted"/>
<evidence type="ECO:0000313" key="3">
    <source>
        <dbReference type="EMBL" id="SNX70415.1"/>
    </source>
</evidence>
<dbReference type="InterPro" id="IPR052573">
    <property type="entry name" value="DnaJ_C_subfamily_28"/>
</dbReference>
<keyword evidence="1" id="KW-0175">Coiled coil</keyword>
<feature type="domain" description="DnaJ homologue subfamily C member 28 conserved" evidence="2">
    <location>
        <begin position="8"/>
        <end position="73"/>
    </location>
</feature>
<dbReference type="InterPro" id="IPR018961">
    <property type="entry name" value="DnaJ_homolog_subfam-C_membr-28"/>
</dbReference>
<dbReference type="RefSeq" id="WP_097158511.1">
    <property type="nucleotide sequence ID" value="NZ_JBEPMQ010000010.1"/>
</dbReference>
<evidence type="ECO:0000256" key="1">
    <source>
        <dbReference type="SAM" id="Coils"/>
    </source>
</evidence>
<accession>A0A285CSK8</accession>
<evidence type="ECO:0000259" key="2">
    <source>
        <dbReference type="Pfam" id="PF09350"/>
    </source>
</evidence>
<name>A0A285CSK8_9BACI</name>
<gene>
    <name evidence="3" type="ORF">SAMN05877753_104107</name>
</gene>
<dbReference type="PANTHER" id="PTHR39158:SF1">
    <property type="entry name" value="DNAJ HOMOLOG SUBFAMILY C MEMBER 28"/>
    <property type="match status" value="1"/>
</dbReference>
<sequence>MDRFDFITEDLIKKAYREGAFDQLPGKGKPLPKDDLEHIPPDLRMAYRIMKNAGFSVEENQLKAEVMTIEDLIKNSQDEEERKQHQQKLNEKLLRWNQMQAKRGIKTNSALFKNYESKIENKLFSNKDK</sequence>
<dbReference type="EMBL" id="OAOP01000004">
    <property type="protein sequence ID" value="SNX70415.1"/>
    <property type="molecule type" value="Genomic_DNA"/>
</dbReference>
<reference evidence="3 4" key="1">
    <citation type="submission" date="2017-08" db="EMBL/GenBank/DDBJ databases">
        <authorList>
            <person name="de Groot N.N."/>
        </authorList>
    </citation>
    <scope>NUCLEOTIDE SEQUENCE [LARGE SCALE GENOMIC DNA]</scope>
    <source>
        <strain evidence="3 4">JC228</strain>
    </source>
</reference>
<evidence type="ECO:0000313" key="4">
    <source>
        <dbReference type="Proteomes" id="UP000219546"/>
    </source>
</evidence>
<dbReference type="OrthoDB" id="9798476at2"/>
<organism evidence="3 4">
    <name type="scientific">Bacillus oleivorans</name>
    <dbReference type="NCBI Taxonomy" id="1448271"/>
    <lineage>
        <taxon>Bacteria</taxon>
        <taxon>Bacillati</taxon>
        <taxon>Bacillota</taxon>
        <taxon>Bacilli</taxon>
        <taxon>Bacillales</taxon>
        <taxon>Bacillaceae</taxon>
        <taxon>Bacillus</taxon>
    </lineage>
</organism>